<proteinExistence type="predicted"/>
<keyword evidence="2" id="KW-1185">Reference proteome</keyword>
<accession>A0A9N7YC46</accession>
<name>A0A9N7YC46_PLEPL</name>
<comment type="caution">
    <text evidence="1">The sequence shown here is derived from an EMBL/GenBank/DDBJ whole genome shotgun (WGS) entry which is preliminary data.</text>
</comment>
<dbReference type="AlphaFoldDB" id="A0A9N7YC46"/>
<dbReference type="Proteomes" id="UP001153269">
    <property type="component" value="Unassembled WGS sequence"/>
</dbReference>
<sequence>MRTPGLMGLLSSLTGGGLMGEVQTDSPALLKAECQPGLLAGCGKVNGGGKTSYCVTLERNGEGRPSVSSGLPYPQSKWTRAARGEATDTHRAKPSEHNTEAWTRIQPKRWALDSLLHSQSAAISPLKDRVQVFEMDPRRWL</sequence>
<dbReference type="EMBL" id="CADEAL010000349">
    <property type="protein sequence ID" value="CAB1418924.1"/>
    <property type="molecule type" value="Genomic_DNA"/>
</dbReference>
<organism evidence="1 2">
    <name type="scientific">Pleuronectes platessa</name>
    <name type="common">European plaice</name>
    <dbReference type="NCBI Taxonomy" id="8262"/>
    <lineage>
        <taxon>Eukaryota</taxon>
        <taxon>Metazoa</taxon>
        <taxon>Chordata</taxon>
        <taxon>Craniata</taxon>
        <taxon>Vertebrata</taxon>
        <taxon>Euteleostomi</taxon>
        <taxon>Actinopterygii</taxon>
        <taxon>Neopterygii</taxon>
        <taxon>Teleostei</taxon>
        <taxon>Neoteleostei</taxon>
        <taxon>Acanthomorphata</taxon>
        <taxon>Carangaria</taxon>
        <taxon>Pleuronectiformes</taxon>
        <taxon>Pleuronectoidei</taxon>
        <taxon>Pleuronectidae</taxon>
        <taxon>Pleuronectes</taxon>
    </lineage>
</organism>
<evidence type="ECO:0000313" key="1">
    <source>
        <dbReference type="EMBL" id="CAB1418924.1"/>
    </source>
</evidence>
<gene>
    <name evidence="1" type="ORF">PLEPLA_LOCUS6751</name>
</gene>
<protein>
    <submittedName>
        <fullName evidence="1">Uncharacterized protein</fullName>
    </submittedName>
</protein>
<evidence type="ECO:0000313" key="2">
    <source>
        <dbReference type="Proteomes" id="UP001153269"/>
    </source>
</evidence>
<reference evidence="1" key="1">
    <citation type="submission" date="2020-03" db="EMBL/GenBank/DDBJ databases">
        <authorList>
            <person name="Weist P."/>
        </authorList>
    </citation>
    <scope>NUCLEOTIDE SEQUENCE</scope>
</reference>